<dbReference type="Proteomes" id="UP000321306">
    <property type="component" value="Unassembled WGS sequence"/>
</dbReference>
<evidence type="ECO:0000256" key="1">
    <source>
        <dbReference type="ARBA" id="ARBA00001964"/>
    </source>
</evidence>
<comment type="similarity">
    <text evidence="4">Belongs to the BCKDHA family.</text>
</comment>
<sequence length="363" mass="40631">MFEAFTNQPIRLIGEDGSRTQPFELDLSVDELLQIHRDMIRARVCDERLIPILRQGKTSFYAQSTGMEATQIGIAWGVKKKHDWFWPYYRDNGLLLTLGMPMGRWIAQLLGSNEDVCKGRQMPQHFSDPENHIASICSAIGSHIAPAAGTAIAQKYLGTDEITVCTFGEGATSEGDWHAGVNMASANKAPCLFICENNQYAISLNVKDQTNSKNIAVKGHAYGIPGFYVDGQDVLAVRAVVKQAAEYIRAGNGSVLIECLTYRIGTHSSSDDDSRYRSKDEVESWRAQDPLVRFERFLEKEGILPAREEIEAYYGSVLAEFEEALQKSDASGYPTWEILFDDVYSDLPDHLAQQALYLREENL</sequence>
<protein>
    <recommendedName>
        <fullName evidence="4">2-oxoisovalerate dehydrogenase subunit alpha</fullName>
        <ecNumber evidence="4">1.2.4.4</ecNumber>
    </recommendedName>
    <alternativeName>
        <fullName evidence="4">Branched-chain alpha-keto acid dehydrogenase E1 component alpha chain</fullName>
    </alternativeName>
</protein>
<keyword evidence="3 4" id="KW-0786">Thiamine pyrophosphate</keyword>
<accession>A0A511N6D9</accession>
<dbReference type="RefSeq" id="WP_146887518.1">
    <property type="nucleotide sequence ID" value="NZ_BJXB01000021.1"/>
</dbReference>
<evidence type="ECO:0000313" key="6">
    <source>
        <dbReference type="EMBL" id="GEM48442.1"/>
    </source>
</evidence>
<dbReference type="CDD" id="cd02000">
    <property type="entry name" value="TPP_E1_PDC_ADC_BCADC"/>
    <property type="match status" value="1"/>
</dbReference>
<comment type="catalytic activity">
    <reaction evidence="4">
        <text>N(6)-[(R)-lipoyl]-L-lysyl-[protein] + 3-methyl-2-oxobutanoate + H(+) = N(6)-[(R)-S(8)-2-methylpropanoyldihydrolipoyl]-L-lysyl-[protein] + CO2</text>
        <dbReference type="Rhea" id="RHEA:13457"/>
        <dbReference type="Rhea" id="RHEA-COMP:10474"/>
        <dbReference type="Rhea" id="RHEA-COMP:10497"/>
        <dbReference type="ChEBI" id="CHEBI:11851"/>
        <dbReference type="ChEBI" id="CHEBI:15378"/>
        <dbReference type="ChEBI" id="CHEBI:16526"/>
        <dbReference type="ChEBI" id="CHEBI:83099"/>
        <dbReference type="ChEBI" id="CHEBI:83142"/>
        <dbReference type="EC" id="1.2.4.4"/>
    </reaction>
</comment>
<dbReference type="AlphaFoldDB" id="A0A511N6D9"/>
<dbReference type="EMBL" id="BJXB01000021">
    <property type="protein sequence ID" value="GEM48442.1"/>
    <property type="molecule type" value="Genomic_DNA"/>
</dbReference>
<dbReference type="Gene3D" id="3.40.50.970">
    <property type="match status" value="1"/>
</dbReference>
<dbReference type="InterPro" id="IPR050771">
    <property type="entry name" value="Alpha-ketoacid_DH_E1_comp"/>
</dbReference>
<feature type="domain" description="Dehydrogenase E1 component" evidence="5">
    <location>
        <begin position="38"/>
        <end position="335"/>
    </location>
</feature>
<proteinExistence type="inferred from homology"/>
<dbReference type="InterPro" id="IPR029061">
    <property type="entry name" value="THDP-binding"/>
</dbReference>
<gene>
    <name evidence="6" type="ORF">DC3_40770</name>
</gene>
<dbReference type="PANTHER" id="PTHR43380">
    <property type="entry name" value="2-OXOISOVALERATE DEHYDROGENASE SUBUNIT ALPHA, MITOCHONDRIAL"/>
    <property type="match status" value="1"/>
</dbReference>
<organism evidence="6 7">
    <name type="scientific">Deinococcus cellulosilyticus (strain DSM 18568 / NBRC 106333 / KACC 11606 / 5516J-15)</name>
    <dbReference type="NCBI Taxonomy" id="1223518"/>
    <lineage>
        <taxon>Bacteria</taxon>
        <taxon>Thermotogati</taxon>
        <taxon>Deinococcota</taxon>
        <taxon>Deinococci</taxon>
        <taxon>Deinococcales</taxon>
        <taxon>Deinococcaceae</taxon>
        <taxon>Deinococcus</taxon>
    </lineage>
</organism>
<dbReference type="PANTHER" id="PTHR43380:SF1">
    <property type="entry name" value="2-OXOISOVALERATE DEHYDROGENASE SUBUNIT ALPHA, MITOCHONDRIAL"/>
    <property type="match status" value="1"/>
</dbReference>
<evidence type="ECO:0000259" key="5">
    <source>
        <dbReference type="Pfam" id="PF00676"/>
    </source>
</evidence>
<keyword evidence="2 4" id="KW-0560">Oxidoreductase</keyword>
<dbReference type="Pfam" id="PF00676">
    <property type="entry name" value="E1_dh"/>
    <property type="match status" value="1"/>
</dbReference>
<dbReference type="InterPro" id="IPR001017">
    <property type="entry name" value="DH_E1"/>
</dbReference>
<comment type="caution">
    <text evidence="6">The sequence shown here is derived from an EMBL/GenBank/DDBJ whole genome shotgun (WGS) entry which is preliminary data.</text>
</comment>
<evidence type="ECO:0000256" key="3">
    <source>
        <dbReference type="ARBA" id="ARBA00023052"/>
    </source>
</evidence>
<dbReference type="GO" id="GO:0009083">
    <property type="term" value="P:branched-chain amino acid catabolic process"/>
    <property type="evidence" value="ECO:0007669"/>
    <property type="project" value="TreeGrafter"/>
</dbReference>
<evidence type="ECO:0000313" key="7">
    <source>
        <dbReference type="Proteomes" id="UP000321306"/>
    </source>
</evidence>
<dbReference type="EC" id="1.2.4.4" evidence="4"/>
<dbReference type="OrthoDB" id="9766715at2"/>
<evidence type="ECO:0000256" key="2">
    <source>
        <dbReference type="ARBA" id="ARBA00023002"/>
    </source>
</evidence>
<evidence type="ECO:0000256" key="4">
    <source>
        <dbReference type="RuleBase" id="RU365014"/>
    </source>
</evidence>
<name>A0A511N6D9_DEIC1</name>
<dbReference type="GO" id="GO:0003863">
    <property type="term" value="F:branched-chain 2-oxo acid dehydrogenase activity"/>
    <property type="evidence" value="ECO:0007669"/>
    <property type="project" value="UniProtKB-EC"/>
</dbReference>
<reference evidence="6 7" key="1">
    <citation type="submission" date="2019-07" db="EMBL/GenBank/DDBJ databases">
        <title>Whole genome shotgun sequence of Deinococcus cellulosilyticus NBRC 106333.</title>
        <authorList>
            <person name="Hosoyama A."/>
            <person name="Uohara A."/>
            <person name="Ohji S."/>
            <person name="Ichikawa N."/>
        </authorList>
    </citation>
    <scope>NUCLEOTIDE SEQUENCE [LARGE SCALE GENOMIC DNA]</scope>
    <source>
        <strain evidence="6 7">NBRC 106333</strain>
    </source>
</reference>
<comment type="cofactor">
    <cofactor evidence="1 4">
        <name>thiamine diphosphate</name>
        <dbReference type="ChEBI" id="CHEBI:58937"/>
    </cofactor>
</comment>
<dbReference type="SUPFAM" id="SSF52518">
    <property type="entry name" value="Thiamin diphosphate-binding fold (THDP-binding)"/>
    <property type="match status" value="1"/>
</dbReference>
<keyword evidence="7" id="KW-1185">Reference proteome</keyword>
<comment type="function">
    <text evidence="4">The branched-chain alpha-keto dehydrogenase complex catalyzes the overall conversion of alpha-keto acids to acyl-CoA and CO(2). It contains multiple copies of three enzymatic components: branched-chain alpha-keto acid decarboxylase (E1), lipoamide acyltransferase (E2) and lipoamide dehydrogenase (E3).</text>
</comment>